<evidence type="ECO:0000259" key="3">
    <source>
        <dbReference type="Pfam" id="PF01261"/>
    </source>
</evidence>
<dbReference type="InterPro" id="IPR006311">
    <property type="entry name" value="TAT_signal"/>
</dbReference>
<dbReference type="Pfam" id="PF01261">
    <property type="entry name" value="AP_endonuc_2"/>
    <property type="match status" value="1"/>
</dbReference>
<gene>
    <name evidence="4" type="ORF">HHX48_11640</name>
</gene>
<dbReference type="GO" id="GO:0016853">
    <property type="term" value="F:isomerase activity"/>
    <property type="evidence" value="ECO:0007669"/>
    <property type="project" value="UniProtKB-KW"/>
</dbReference>
<dbReference type="PROSITE" id="PS51318">
    <property type="entry name" value="TAT"/>
    <property type="match status" value="1"/>
</dbReference>
<feature type="domain" description="Xylose isomerase-like TIM barrel" evidence="3">
    <location>
        <begin position="61"/>
        <end position="255"/>
    </location>
</feature>
<dbReference type="PANTHER" id="PTHR12110">
    <property type="entry name" value="HYDROXYPYRUVATE ISOMERASE"/>
    <property type="match status" value="1"/>
</dbReference>
<dbReference type="InterPro" id="IPR019546">
    <property type="entry name" value="TAT_signal_bac_arc"/>
</dbReference>
<organism evidence="4 5">
    <name type="scientific">Salinimonas profundi</name>
    <dbReference type="NCBI Taxonomy" id="2729140"/>
    <lineage>
        <taxon>Bacteria</taxon>
        <taxon>Pseudomonadati</taxon>
        <taxon>Pseudomonadota</taxon>
        <taxon>Gammaproteobacteria</taxon>
        <taxon>Alteromonadales</taxon>
        <taxon>Alteromonadaceae</taxon>
        <taxon>Alteromonas/Salinimonas group</taxon>
        <taxon>Salinimonas</taxon>
    </lineage>
</organism>
<evidence type="ECO:0000313" key="5">
    <source>
        <dbReference type="Proteomes" id="UP000624419"/>
    </source>
</evidence>
<name>A0ABR8LPR2_9ALTE</name>
<keyword evidence="5" id="KW-1185">Reference proteome</keyword>
<feature type="chain" id="PRO_5046344397" evidence="2">
    <location>
        <begin position="34"/>
        <end position="286"/>
    </location>
</feature>
<evidence type="ECO:0000256" key="2">
    <source>
        <dbReference type="SAM" id="SignalP"/>
    </source>
</evidence>
<dbReference type="Gene3D" id="3.20.20.150">
    <property type="entry name" value="Divalent-metal-dependent TIM barrel enzymes"/>
    <property type="match status" value="1"/>
</dbReference>
<reference evidence="4 5" key="1">
    <citation type="submission" date="2020-04" db="EMBL/GenBank/DDBJ databases">
        <title>Salinimonas sp. HHU 13199.</title>
        <authorList>
            <person name="Cui X."/>
            <person name="Zhang D."/>
        </authorList>
    </citation>
    <scope>NUCLEOTIDE SEQUENCE [LARGE SCALE GENOMIC DNA]</scope>
    <source>
        <strain evidence="4 5">HHU 13199</strain>
    </source>
</reference>
<dbReference type="NCBIfam" id="TIGR01409">
    <property type="entry name" value="TAT_signal_seq"/>
    <property type="match status" value="1"/>
</dbReference>
<comment type="caution">
    <text evidence="4">The sequence shown here is derived from an EMBL/GenBank/DDBJ whole genome shotgun (WGS) entry which is preliminary data.</text>
</comment>
<dbReference type="InterPro" id="IPR050312">
    <property type="entry name" value="IolE/XylAMocC-like"/>
</dbReference>
<dbReference type="Pfam" id="PF10518">
    <property type="entry name" value="TAT_signal"/>
    <property type="match status" value="1"/>
</dbReference>
<keyword evidence="1 2" id="KW-0732">Signal</keyword>
<dbReference type="RefSeq" id="WP_191025283.1">
    <property type="nucleotide sequence ID" value="NZ_JABBXD010000006.1"/>
</dbReference>
<dbReference type="SUPFAM" id="SSF51658">
    <property type="entry name" value="Xylose isomerase-like"/>
    <property type="match status" value="1"/>
</dbReference>
<protein>
    <submittedName>
        <fullName evidence="4">Sugar phosphate isomerase/epimerase</fullName>
    </submittedName>
</protein>
<dbReference type="InterPro" id="IPR013022">
    <property type="entry name" value="Xyl_isomerase-like_TIM-brl"/>
</dbReference>
<evidence type="ECO:0000313" key="4">
    <source>
        <dbReference type="EMBL" id="MBD3586392.1"/>
    </source>
</evidence>
<accession>A0ABR8LPR2</accession>
<sequence length="286" mass="32089">MHDLPQPFTRRQFLKAGSAAAALCALPLSFSLAAETASRRAGLQLYTLRDWMQVSVPGTLKLVAGVGYKELEFAGYFDQSPKQIRKLLDDEGLSAPSAHVPLTTFQESVNKVIDTAQAIGHKYVVVPYLTPEQRGSSIDVYKKLADDMQRWGEACKRADITLAYHNHDFEFQRVDGELPYDILLNNTDPKAVSFELDLYWTVKAGVDPVQLFNQHPGRFKLFHVKDMDKKGEFADVGTGTIDFGAIFKHADKAGLAHQFVERDQTQDKLATIQQGYKALTQILRQR</sequence>
<proteinExistence type="predicted"/>
<evidence type="ECO:0000256" key="1">
    <source>
        <dbReference type="ARBA" id="ARBA00022729"/>
    </source>
</evidence>
<feature type="signal peptide" evidence="2">
    <location>
        <begin position="1"/>
        <end position="33"/>
    </location>
</feature>
<dbReference type="Proteomes" id="UP000624419">
    <property type="component" value="Unassembled WGS sequence"/>
</dbReference>
<dbReference type="EMBL" id="JABBXD010000006">
    <property type="protein sequence ID" value="MBD3586392.1"/>
    <property type="molecule type" value="Genomic_DNA"/>
</dbReference>
<dbReference type="InterPro" id="IPR036237">
    <property type="entry name" value="Xyl_isomerase-like_sf"/>
</dbReference>
<dbReference type="PANTHER" id="PTHR12110:SF41">
    <property type="entry name" value="INOSOSE DEHYDRATASE"/>
    <property type="match status" value="1"/>
</dbReference>
<keyword evidence="4" id="KW-0413">Isomerase</keyword>